<comment type="cofactor">
    <cofactor evidence="1">
        <name>FMN</name>
        <dbReference type="ChEBI" id="CHEBI:58210"/>
    </cofactor>
</comment>
<comment type="caution">
    <text evidence="6">The sequence shown here is derived from an EMBL/GenBank/DDBJ whole genome shotgun (WGS) entry which is preliminary data.</text>
</comment>
<dbReference type="STRING" id="54914.AV540_20590"/>
<accession>A0A4Y3PSJ9</accession>
<dbReference type="EMBL" id="BJMH01000022">
    <property type="protein sequence ID" value="GEB34368.1"/>
    <property type="molecule type" value="Genomic_DNA"/>
</dbReference>
<evidence type="ECO:0000313" key="7">
    <source>
        <dbReference type="Proteomes" id="UP000316882"/>
    </source>
</evidence>
<evidence type="ECO:0000313" key="6">
    <source>
        <dbReference type="EMBL" id="GEB34368.1"/>
    </source>
</evidence>
<dbReference type="SUPFAM" id="SSF50475">
    <property type="entry name" value="FMN-binding split barrel"/>
    <property type="match status" value="1"/>
</dbReference>
<dbReference type="Pfam" id="PF01613">
    <property type="entry name" value="Flavin_Reduct"/>
    <property type="match status" value="1"/>
</dbReference>
<dbReference type="GO" id="GO:0016646">
    <property type="term" value="F:oxidoreductase activity, acting on the CH-NH group of donors, NAD or NADP as acceptor"/>
    <property type="evidence" value="ECO:0007669"/>
    <property type="project" value="UniProtKB-ARBA"/>
</dbReference>
<protein>
    <submittedName>
        <fullName evidence="6">Flavin reductase</fullName>
    </submittedName>
</protein>
<evidence type="ECO:0000259" key="5">
    <source>
        <dbReference type="SMART" id="SM00903"/>
    </source>
</evidence>
<dbReference type="Proteomes" id="UP000316882">
    <property type="component" value="Unassembled WGS sequence"/>
</dbReference>
<dbReference type="GO" id="GO:0010181">
    <property type="term" value="F:FMN binding"/>
    <property type="evidence" value="ECO:0007669"/>
    <property type="project" value="InterPro"/>
</dbReference>
<evidence type="ECO:0000256" key="3">
    <source>
        <dbReference type="ARBA" id="ARBA00022643"/>
    </source>
</evidence>
<dbReference type="InterPro" id="IPR012349">
    <property type="entry name" value="Split_barrel_FMN-bd"/>
</dbReference>
<dbReference type="InterPro" id="IPR002563">
    <property type="entry name" value="Flavin_Rdtase-like_dom"/>
</dbReference>
<keyword evidence="7" id="KW-1185">Reference proteome</keyword>
<dbReference type="AlphaFoldDB" id="A0A4Y3PSJ9"/>
<dbReference type="PANTHER" id="PTHR33798">
    <property type="entry name" value="FLAVOPROTEIN OXYGENASE"/>
    <property type="match status" value="1"/>
</dbReference>
<dbReference type="RefSeq" id="WP_122964778.1">
    <property type="nucleotide sequence ID" value="NZ_BJMH01000022.1"/>
</dbReference>
<keyword evidence="2" id="KW-0285">Flavoprotein</keyword>
<keyword evidence="3" id="KW-0288">FMN</keyword>
<evidence type="ECO:0000256" key="4">
    <source>
        <dbReference type="ARBA" id="ARBA00038054"/>
    </source>
</evidence>
<proteinExistence type="inferred from homology"/>
<organism evidence="6 7">
    <name type="scientific">Brevibacillus parabrevis</name>
    <dbReference type="NCBI Taxonomy" id="54914"/>
    <lineage>
        <taxon>Bacteria</taxon>
        <taxon>Bacillati</taxon>
        <taxon>Bacillota</taxon>
        <taxon>Bacilli</taxon>
        <taxon>Bacillales</taxon>
        <taxon>Paenibacillaceae</taxon>
        <taxon>Brevibacillus</taxon>
    </lineage>
</organism>
<dbReference type="Gene3D" id="2.30.110.10">
    <property type="entry name" value="Electron Transport, Fmn-binding Protein, Chain A"/>
    <property type="match status" value="1"/>
</dbReference>
<gene>
    <name evidence="6" type="ORF">BPA01_39480</name>
</gene>
<feature type="domain" description="Flavin reductase like" evidence="5">
    <location>
        <begin position="19"/>
        <end position="173"/>
    </location>
</feature>
<evidence type="ECO:0000256" key="1">
    <source>
        <dbReference type="ARBA" id="ARBA00001917"/>
    </source>
</evidence>
<evidence type="ECO:0000256" key="2">
    <source>
        <dbReference type="ARBA" id="ARBA00022630"/>
    </source>
</evidence>
<sequence>MEIRIDELQRQEKYKLLIGCIIPRPIAWVTSQDGNGVINAAPFSYFNVASIEPMMVSVAVMRKPGSVRKDTAQNIVETGEFVVNMVDVHNVDAVNQTSADYPPQVSEVDALGLAVAPSSVVAVPRLLASRIHFECKLHQVVELGSPTTSDLIIGEVVHVHVADELYHAGRIDAHAFAPVSRLAGHTYATLGDLFDRPRPVYEPDPASK</sequence>
<dbReference type="GeneID" id="87612238"/>
<reference evidence="6 7" key="1">
    <citation type="submission" date="2019-06" db="EMBL/GenBank/DDBJ databases">
        <title>Whole genome shotgun sequence of Brevibacillus parabrevis NBRC 12334.</title>
        <authorList>
            <person name="Hosoyama A."/>
            <person name="Uohara A."/>
            <person name="Ohji S."/>
            <person name="Ichikawa N."/>
        </authorList>
    </citation>
    <scope>NUCLEOTIDE SEQUENCE [LARGE SCALE GENOMIC DNA]</scope>
    <source>
        <strain evidence="6 7">NBRC 12334</strain>
    </source>
</reference>
<dbReference type="SMART" id="SM00903">
    <property type="entry name" value="Flavin_Reduct"/>
    <property type="match status" value="1"/>
</dbReference>
<dbReference type="PANTHER" id="PTHR33798:SF5">
    <property type="entry name" value="FLAVIN REDUCTASE LIKE DOMAIN-CONTAINING PROTEIN"/>
    <property type="match status" value="1"/>
</dbReference>
<comment type="similarity">
    <text evidence="4">Belongs to the flavoredoxin family.</text>
</comment>
<name>A0A4Y3PSJ9_BREPA</name>